<organism evidence="7 8">
    <name type="scientific">Hoeflea marina</name>
    <dbReference type="NCBI Taxonomy" id="274592"/>
    <lineage>
        <taxon>Bacteria</taxon>
        <taxon>Pseudomonadati</taxon>
        <taxon>Pseudomonadota</taxon>
        <taxon>Alphaproteobacteria</taxon>
        <taxon>Hyphomicrobiales</taxon>
        <taxon>Rhizobiaceae</taxon>
        <taxon>Hoeflea</taxon>
    </lineage>
</organism>
<dbReference type="SMART" id="SM00421">
    <property type="entry name" value="HTH_LUXR"/>
    <property type="match status" value="1"/>
</dbReference>
<gene>
    <name evidence="7" type="ORF">DFR52_102583</name>
</gene>
<protein>
    <submittedName>
        <fullName evidence="7">LuxR family two component transcriptional regulator</fullName>
    </submittedName>
</protein>
<evidence type="ECO:0000256" key="1">
    <source>
        <dbReference type="ARBA" id="ARBA00023015"/>
    </source>
</evidence>
<dbReference type="EMBL" id="QGTR01000002">
    <property type="protein sequence ID" value="PWW01918.1"/>
    <property type="molecule type" value="Genomic_DNA"/>
</dbReference>
<keyword evidence="3" id="KW-0804">Transcription</keyword>
<keyword evidence="2" id="KW-0238">DNA-binding</keyword>
<dbReference type="Gene3D" id="3.40.50.2300">
    <property type="match status" value="1"/>
</dbReference>
<dbReference type="InterPro" id="IPR000792">
    <property type="entry name" value="Tscrpt_reg_LuxR_C"/>
</dbReference>
<dbReference type="GO" id="GO:0000160">
    <property type="term" value="P:phosphorelay signal transduction system"/>
    <property type="evidence" value="ECO:0007669"/>
    <property type="project" value="InterPro"/>
</dbReference>
<feature type="domain" description="HTH luxR-type" evidence="5">
    <location>
        <begin position="143"/>
        <end position="208"/>
    </location>
</feature>
<sequence length="217" mass="23325">MKHVLIVEDVSETRIWLGEVARAAFPDCTATMADNLRAGRAAVDRFVFDLALIDLGLPDGNGLDLLSHLRQSGAPTLGVVTTVMADDANIVAALSRGASGYLLKEQPAERIVLQLTQLAEGVPALSPSIARRIMEHFRLTGPVSEETSKLTSREREVLALISRGLRNCDVAESLAVSESTIASHLKSIYRKLGISSRAEATWHATRMGLTPGDPGML</sequence>
<dbReference type="CDD" id="cd00156">
    <property type="entry name" value="REC"/>
    <property type="match status" value="1"/>
</dbReference>
<keyword evidence="1" id="KW-0805">Transcription regulation</keyword>
<dbReference type="Proteomes" id="UP000246352">
    <property type="component" value="Unassembled WGS sequence"/>
</dbReference>
<dbReference type="InterPro" id="IPR011006">
    <property type="entry name" value="CheY-like_superfamily"/>
</dbReference>
<evidence type="ECO:0000313" key="7">
    <source>
        <dbReference type="EMBL" id="PWW01918.1"/>
    </source>
</evidence>
<dbReference type="Gene3D" id="1.10.10.10">
    <property type="entry name" value="Winged helix-like DNA-binding domain superfamily/Winged helix DNA-binding domain"/>
    <property type="match status" value="1"/>
</dbReference>
<evidence type="ECO:0000256" key="3">
    <source>
        <dbReference type="ARBA" id="ARBA00023163"/>
    </source>
</evidence>
<dbReference type="Pfam" id="PF00072">
    <property type="entry name" value="Response_reg"/>
    <property type="match status" value="1"/>
</dbReference>
<evidence type="ECO:0000256" key="4">
    <source>
        <dbReference type="PROSITE-ProRule" id="PRU00169"/>
    </source>
</evidence>
<evidence type="ECO:0000313" key="8">
    <source>
        <dbReference type="Proteomes" id="UP000246352"/>
    </source>
</evidence>
<dbReference type="PANTHER" id="PTHR44688">
    <property type="entry name" value="DNA-BINDING TRANSCRIPTIONAL ACTIVATOR DEVR_DOSR"/>
    <property type="match status" value="1"/>
</dbReference>
<dbReference type="InterPro" id="IPR016032">
    <property type="entry name" value="Sig_transdc_resp-reg_C-effctor"/>
</dbReference>
<proteinExistence type="predicted"/>
<evidence type="ECO:0000256" key="2">
    <source>
        <dbReference type="ARBA" id="ARBA00023125"/>
    </source>
</evidence>
<dbReference type="SMART" id="SM00448">
    <property type="entry name" value="REC"/>
    <property type="match status" value="1"/>
</dbReference>
<keyword evidence="4" id="KW-0597">Phosphoprotein</keyword>
<dbReference type="PANTHER" id="PTHR44688:SF16">
    <property type="entry name" value="DNA-BINDING TRANSCRIPTIONAL ACTIVATOR DEVR_DOSR"/>
    <property type="match status" value="1"/>
</dbReference>
<dbReference type="GO" id="GO:0003677">
    <property type="term" value="F:DNA binding"/>
    <property type="evidence" value="ECO:0007669"/>
    <property type="project" value="UniProtKB-KW"/>
</dbReference>
<reference evidence="7 8" key="1">
    <citation type="submission" date="2018-05" db="EMBL/GenBank/DDBJ databases">
        <title>Genomic Encyclopedia of Type Strains, Phase IV (KMG-IV): sequencing the most valuable type-strain genomes for metagenomic binning, comparative biology and taxonomic classification.</title>
        <authorList>
            <person name="Goeker M."/>
        </authorList>
    </citation>
    <scope>NUCLEOTIDE SEQUENCE [LARGE SCALE GENOMIC DNA]</scope>
    <source>
        <strain evidence="7 8">DSM 16791</strain>
    </source>
</reference>
<dbReference type="CDD" id="cd06170">
    <property type="entry name" value="LuxR_C_like"/>
    <property type="match status" value="1"/>
</dbReference>
<dbReference type="GO" id="GO:0006355">
    <property type="term" value="P:regulation of DNA-templated transcription"/>
    <property type="evidence" value="ECO:0007669"/>
    <property type="project" value="InterPro"/>
</dbReference>
<comment type="caution">
    <text evidence="7">The sequence shown here is derived from an EMBL/GenBank/DDBJ whole genome shotgun (WGS) entry which is preliminary data.</text>
</comment>
<feature type="modified residue" description="4-aspartylphosphate" evidence="4">
    <location>
        <position position="54"/>
    </location>
</feature>
<name>A0A317PPS9_9HYPH</name>
<dbReference type="AlphaFoldDB" id="A0A317PPS9"/>
<dbReference type="SUPFAM" id="SSF52172">
    <property type="entry name" value="CheY-like"/>
    <property type="match status" value="1"/>
</dbReference>
<dbReference type="Pfam" id="PF00196">
    <property type="entry name" value="GerE"/>
    <property type="match status" value="1"/>
</dbReference>
<dbReference type="InterPro" id="IPR036388">
    <property type="entry name" value="WH-like_DNA-bd_sf"/>
</dbReference>
<dbReference type="OrthoDB" id="5292887at2"/>
<dbReference type="SUPFAM" id="SSF46894">
    <property type="entry name" value="C-terminal effector domain of the bipartite response regulators"/>
    <property type="match status" value="1"/>
</dbReference>
<accession>A0A317PPS9</accession>
<dbReference type="PRINTS" id="PR00038">
    <property type="entry name" value="HTHLUXR"/>
</dbReference>
<dbReference type="PROSITE" id="PS50043">
    <property type="entry name" value="HTH_LUXR_2"/>
    <property type="match status" value="1"/>
</dbReference>
<dbReference type="PROSITE" id="PS50110">
    <property type="entry name" value="RESPONSE_REGULATORY"/>
    <property type="match status" value="1"/>
</dbReference>
<dbReference type="PROSITE" id="PS00622">
    <property type="entry name" value="HTH_LUXR_1"/>
    <property type="match status" value="1"/>
</dbReference>
<feature type="domain" description="Response regulatory" evidence="6">
    <location>
        <begin position="3"/>
        <end position="119"/>
    </location>
</feature>
<keyword evidence="8" id="KW-1185">Reference proteome</keyword>
<evidence type="ECO:0000259" key="6">
    <source>
        <dbReference type="PROSITE" id="PS50110"/>
    </source>
</evidence>
<dbReference type="InterPro" id="IPR001789">
    <property type="entry name" value="Sig_transdc_resp-reg_receiver"/>
</dbReference>
<evidence type="ECO:0000259" key="5">
    <source>
        <dbReference type="PROSITE" id="PS50043"/>
    </source>
</evidence>
<dbReference type="RefSeq" id="WP_110031668.1">
    <property type="nucleotide sequence ID" value="NZ_QGTR01000002.1"/>
</dbReference>